<reference evidence="1 2" key="1">
    <citation type="journal article" date="2019" name="Genome Biol. Evol.">
        <title>Insights into the evolution of the New World diploid cottons (Gossypium, subgenus Houzingenia) based on genome sequencing.</title>
        <authorList>
            <person name="Grover C.E."/>
            <person name="Arick M.A. 2nd"/>
            <person name="Thrash A."/>
            <person name="Conover J.L."/>
            <person name="Sanders W.S."/>
            <person name="Peterson D.G."/>
            <person name="Frelichowski J.E."/>
            <person name="Scheffler J.A."/>
            <person name="Scheffler B.E."/>
            <person name="Wendel J.F."/>
        </authorList>
    </citation>
    <scope>NUCLEOTIDE SEQUENCE [LARGE SCALE GENOMIC DNA]</scope>
    <source>
        <strain evidence="1">57</strain>
        <tissue evidence="1">Leaf</tissue>
    </source>
</reference>
<protein>
    <submittedName>
        <fullName evidence="1">Uncharacterized protein</fullName>
    </submittedName>
</protein>
<name>A0A7J8VNI3_9ROSI</name>
<dbReference type="Proteomes" id="UP000593573">
    <property type="component" value="Unassembled WGS sequence"/>
</dbReference>
<comment type="caution">
    <text evidence="1">The sequence shown here is derived from an EMBL/GenBank/DDBJ whole genome shotgun (WGS) entry which is preliminary data.</text>
</comment>
<dbReference type="AlphaFoldDB" id="A0A7J8VNI3"/>
<sequence length="77" mass="8948">RVGVNQGPNPTSTNPNFNSTLLKFSSTDIGEGKSKLDIKQLLERDFPSQRWQRNFATSKDFSHHMPNLKILMDCWYY</sequence>
<evidence type="ECO:0000313" key="1">
    <source>
        <dbReference type="EMBL" id="MBA0664308.1"/>
    </source>
</evidence>
<evidence type="ECO:0000313" key="2">
    <source>
        <dbReference type="Proteomes" id="UP000593573"/>
    </source>
</evidence>
<keyword evidence="2" id="KW-1185">Reference proteome</keyword>
<organism evidence="1 2">
    <name type="scientific">Gossypium klotzschianum</name>
    <dbReference type="NCBI Taxonomy" id="34286"/>
    <lineage>
        <taxon>Eukaryota</taxon>
        <taxon>Viridiplantae</taxon>
        <taxon>Streptophyta</taxon>
        <taxon>Embryophyta</taxon>
        <taxon>Tracheophyta</taxon>
        <taxon>Spermatophyta</taxon>
        <taxon>Magnoliopsida</taxon>
        <taxon>eudicotyledons</taxon>
        <taxon>Gunneridae</taxon>
        <taxon>Pentapetalae</taxon>
        <taxon>rosids</taxon>
        <taxon>malvids</taxon>
        <taxon>Malvales</taxon>
        <taxon>Malvaceae</taxon>
        <taxon>Malvoideae</taxon>
        <taxon>Gossypium</taxon>
    </lineage>
</organism>
<gene>
    <name evidence="1" type="ORF">Goklo_004339</name>
</gene>
<feature type="non-terminal residue" evidence="1">
    <location>
        <position position="1"/>
    </location>
</feature>
<dbReference type="OrthoDB" id="10264956at2759"/>
<dbReference type="EMBL" id="JABFAB010000011">
    <property type="protein sequence ID" value="MBA0664308.1"/>
    <property type="molecule type" value="Genomic_DNA"/>
</dbReference>
<accession>A0A7J8VNI3</accession>
<proteinExistence type="predicted"/>